<evidence type="ECO:0000313" key="1">
    <source>
        <dbReference type="EMBL" id="MDZ4909390.1"/>
    </source>
</evidence>
<proteinExistence type="predicted"/>
<gene>
    <name evidence="1" type="ORF">GNF68_09945</name>
</gene>
<evidence type="ECO:0000313" key="2">
    <source>
        <dbReference type="Proteomes" id="UP001288778"/>
    </source>
</evidence>
<name>A0AAW9I342_CLOPF</name>
<dbReference type="RefSeq" id="WP_322395431.1">
    <property type="nucleotide sequence ID" value="NZ_WNUI01000024.1"/>
</dbReference>
<dbReference type="AlphaFoldDB" id="A0AAW9I342"/>
<comment type="caution">
    <text evidence="1">The sequence shown here is derived from an EMBL/GenBank/DDBJ whole genome shotgun (WGS) entry which is preliminary data.</text>
</comment>
<dbReference type="EMBL" id="WNUI01000024">
    <property type="protein sequence ID" value="MDZ4909390.1"/>
    <property type="molecule type" value="Genomic_DNA"/>
</dbReference>
<dbReference type="Proteomes" id="UP001288778">
    <property type="component" value="Unassembled WGS sequence"/>
</dbReference>
<organism evidence="1 2">
    <name type="scientific">Clostridium perfringens</name>
    <dbReference type="NCBI Taxonomy" id="1502"/>
    <lineage>
        <taxon>Bacteria</taxon>
        <taxon>Bacillati</taxon>
        <taxon>Bacillota</taxon>
        <taxon>Clostridia</taxon>
        <taxon>Eubacteriales</taxon>
        <taxon>Clostridiaceae</taxon>
        <taxon>Clostridium</taxon>
    </lineage>
</organism>
<reference evidence="1" key="1">
    <citation type="submission" date="2019-11" db="EMBL/GenBank/DDBJ databases">
        <title>Characterization of Clostridium perfringens isolates from swine manure treated agricultural soils.</title>
        <authorList>
            <person name="Wushke S.T."/>
        </authorList>
    </citation>
    <scope>NUCLEOTIDE SEQUENCE</scope>
    <source>
        <strain evidence="1">X94</strain>
    </source>
</reference>
<accession>A0AAW9I342</accession>
<evidence type="ECO:0008006" key="3">
    <source>
        <dbReference type="Google" id="ProtNLM"/>
    </source>
</evidence>
<sequence>MENRIELSFKNTISRLAGNSFGKDIYEKQAKDKIDFSGINIIVIPDTIEDIAISFVQGFISEILEKCDLNSFSEHFKIEGNKKVVEKFKKSIYF</sequence>
<protein>
    <recommendedName>
        <fullName evidence="3">DUF4325 domain-containing protein</fullName>
    </recommendedName>
</protein>